<accession>A0A3P1WVH0</accession>
<organism evidence="2 3">
    <name type="scientific">Arachnia propionica</name>
    <dbReference type="NCBI Taxonomy" id="1750"/>
    <lineage>
        <taxon>Bacteria</taxon>
        <taxon>Bacillati</taxon>
        <taxon>Actinomycetota</taxon>
        <taxon>Actinomycetes</taxon>
        <taxon>Propionibacteriales</taxon>
        <taxon>Propionibacteriaceae</taxon>
        <taxon>Arachnia</taxon>
    </lineage>
</organism>
<reference evidence="2 3" key="1">
    <citation type="submission" date="2018-11" db="EMBL/GenBank/DDBJ databases">
        <title>Genomes From Bacteria Associated with the Canine Oral Cavity: a Test Case for Automated Genome-Based Taxonomic Assignment.</title>
        <authorList>
            <person name="Coil D.A."/>
            <person name="Jospin G."/>
            <person name="Darling A.E."/>
            <person name="Wallis C."/>
            <person name="Davis I.J."/>
            <person name="Harris S."/>
            <person name="Eisen J.A."/>
            <person name="Holcombe L.J."/>
            <person name="O'Flynn C."/>
        </authorList>
    </citation>
    <scope>NUCLEOTIDE SEQUENCE [LARGE SCALE GENOMIC DNA]</scope>
    <source>
        <strain evidence="2 3">OH2822_COT-296</strain>
    </source>
</reference>
<evidence type="ECO:0000313" key="3">
    <source>
        <dbReference type="Proteomes" id="UP000280935"/>
    </source>
</evidence>
<dbReference type="AlphaFoldDB" id="A0A3P1WVH0"/>
<proteinExistence type="predicted"/>
<feature type="region of interest" description="Disordered" evidence="1">
    <location>
        <begin position="1"/>
        <end position="26"/>
    </location>
</feature>
<name>A0A3P1WVH0_9ACTN</name>
<protein>
    <submittedName>
        <fullName evidence="2">Uncharacterized protein</fullName>
    </submittedName>
</protein>
<dbReference type="Proteomes" id="UP000280935">
    <property type="component" value="Unassembled WGS sequence"/>
</dbReference>
<evidence type="ECO:0000313" key="2">
    <source>
        <dbReference type="EMBL" id="RRD48363.1"/>
    </source>
</evidence>
<evidence type="ECO:0000256" key="1">
    <source>
        <dbReference type="SAM" id="MobiDB-lite"/>
    </source>
</evidence>
<dbReference type="EMBL" id="RQYT01000043">
    <property type="protein sequence ID" value="RRD48363.1"/>
    <property type="molecule type" value="Genomic_DNA"/>
</dbReference>
<gene>
    <name evidence="2" type="ORF">EII35_13285</name>
</gene>
<feature type="compositionally biased region" description="Polar residues" evidence="1">
    <location>
        <begin position="1"/>
        <end position="11"/>
    </location>
</feature>
<sequence length="169" mass="17873">MVMCSASQLGGRTQGEGSGATDQGHRREVGVVEIDNRHLGPQPGCGDDEPSLGHQWGCHSGGLVVAREQQRMGGVVKGVEEQFPIRLGVVTEQDGPPVAVSGADMFNGDVAVARQEVEGNRIPVVVDGPHSIVDPRCALDELAASFVSASRSVLWARSSWRNHSNGAFH</sequence>
<comment type="caution">
    <text evidence="2">The sequence shown here is derived from an EMBL/GenBank/DDBJ whole genome shotgun (WGS) entry which is preliminary data.</text>
</comment>